<feature type="binding site" evidence="6">
    <location>
        <begin position="136"/>
        <end position="139"/>
    </location>
    <ligand>
        <name>FMN</name>
        <dbReference type="ChEBI" id="CHEBI:58210"/>
    </ligand>
</feature>
<reference evidence="8 9" key="1">
    <citation type="journal article" date="2013" name="ISME J.">
        <title>Comparative genomics of pathogenic lineages of Vibrio nigripulchritudo identifies virulence-associated traits.</title>
        <authorList>
            <person name="Goudenege D."/>
            <person name="Labreuche Y."/>
            <person name="Krin E."/>
            <person name="Ansquer D."/>
            <person name="Mangenot S."/>
            <person name="Calteau A."/>
            <person name="Medigue C."/>
            <person name="Mazel D."/>
            <person name="Polz M.F."/>
            <person name="Le Roux F."/>
        </authorList>
    </citation>
    <scope>NUCLEOTIDE SEQUENCE [LARGE SCALE GENOMIC DNA]</scope>
    <source>
        <strain evidence="8 9">SOn1</strain>
    </source>
</reference>
<keyword evidence="2 6" id="KW-0288">FMN</keyword>
<proteinExistence type="inferred from homology"/>
<evidence type="ECO:0000256" key="6">
    <source>
        <dbReference type="HAMAP-Rule" id="MF_01216"/>
    </source>
</evidence>
<dbReference type="GO" id="GO:0009055">
    <property type="term" value="F:electron transfer activity"/>
    <property type="evidence" value="ECO:0007669"/>
    <property type="project" value="UniProtKB-UniRule"/>
</dbReference>
<dbReference type="InterPro" id="IPR050104">
    <property type="entry name" value="FMN-dep_NADH:Q_OxRdtase_AzoR1"/>
</dbReference>
<evidence type="ECO:0000256" key="3">
    <source>
        <dbReference type="ARBA" id="ARBA00023002"/>
    </source>
</evidence>
<dbReference type="SUPFAM" id="SSF52218">
    <property type="entry name" value="Flavoproteins"/>
    <property type="match status" value="1"/>
</dbReference>
<dbReference type="RefSeq" id="WP_004406850.1">
    <property type="nucleotide sequence ID" value="NZ_LK391965.1"/>
</dbReference>
<keyword evidence="1 6" id="KW-0285">Flavoprotein</keyword>
<dbReference type="Proteomes" id="UP000018211">
    <property type="component" value="Unassembled WGS sequence"/>
</dbReference>
<comment type="similarity">
    <text evidence="6">Belongs to the azoreductase type 1 family.</text>
</comment>
<dbReference type="EC" id="1.7.1.17" evidence="6"/>
<dbReference type="HAMAP" id="MF_01216">
    <property type="entry name" value="Azoreductase_type1"/>
    <property type="match status" value="1"/>
</dbReference>
<evidence type="ECO:0000256" key="4">
    <source>
        <dbReference type="ARBA" id="ARBA00023027"/>
    </source>
</evidence>
<accession>A0AAV2VL64</accession>
<dbReference type="EMBL" id="CAOF01000049">
    <property type="protein sequence ID" value="CCO45219.1"/>
    <property type="molecule type" value="Genomic_DNA"/>
</dbReference>
<comment type="caution">
    <text evidence="8">The sequence shown here is derived from an EMBL/GenBank/DDBJ whole genome shotgun (WGS) entry which is preliminary data.</text>
</comment>
<evidence type="ECO:0000256" key="5">
    <source>
        <dbReference type="ARBA" id="ARBA00048542"/>
    </source>
</evidence>
<dbReference type="PANTHER" id="PTHR43741:SF2">
    <property type="entry name" value="FMN-DEPENDENT NADH:QUINONE OXIDOREDUCTASE"/>
    <property type="match status" value="1"/>
</dbReference>
<dbReference type="Gene3D" id="3.40.50.360">
    <property type="match status" value="1"/>
</dbReference>
<protein>
    <recommendedName>
        <fullName evidence="6">FMN dependent NADH:quinone oxidoreductase</fullName>
        <ecNumber evidence="6">1.6.5.-</ecNumber>
    </recommendedName>
    <alternativeName>
        <fullName evidence="6">Azo-dye reductase</fullName>
    </alternativeName>
    <alternativeName>
        <fullName evidence="6">FMN-dependent NADH-azo compound oxidoreductase</fullName>
    </alternativeName>
    <alternativeName>
        <fullName evidence="6">FMN-dependent NADH-azoreductase</fullName>
        <ecNumber evidence="6">1.7.1.17</ecNumber>
    </alternativeName>
</protein>
<dbReference type="EC" id="1.6.5.-" evidence="6"/>
<dbReference type="InterPro" id="IPR029039">
    <property type="entry name" value="Flavoprotein-like_sf"/>
</dbReference>
<keyword evidence="3 6" id="KW-0560">Oxidoreductase</keyword>
<keyword evidence="4 6" id="KW-0520">NAD</keyword>
<evidence type="ECO:0000259" key="7">
    <source>
        <dbReference type="Pfam" id="PF02525"/>
    </source>
</evidence>
<comment type="subunit">
    <text evidence="6">Homodimer.</text>
</comment>
<comment type="cofactor">
    <cofactor evidence="6">
        <name>FMN</name>
        <dbReference type="ChEBI" id="CHEBI:58210"/>
    </cofactor>
    <text evidence="6">Binds 1 FMN per subunit.</text>
</comment>
<sequence>MAQVLILKSSILGAHSQSNALIDVIAENATESNVVIRDLAENPLPILDHNVLAAFGGGEDLTEEQQEILAKSDQLIEEIKQSDKLVIAAPMYNFTVPTQLKNWIDMIARAGVTFQYSENGPVGLLTNVKEATVITTRGGVHKDTENDIVTSYLKTTLGFVGIHNVNFVYAEALGMGEEIAAKGIESAKQQLPTL</sequence>
<dbReference type="GeneID" id="97541009"/>
<dbReference type="Pfam" id="PF02525">
    <property type="entry name" value="Flavodoxin_2"/>
    <property type="match status" value="1"/>
</dbReference>
<dbReference type="PANTHER" id="PTHR43741">
    <property type="entry name" value="FMN-DEPENDENT NADH-AZOREDUCTASE 1"/>
    <property type="match status" value="1"/>
</dbReference>
<feature type="binding site" evidence="6">
    <location>
        <begin position="91"/>
        <end position="94"/>
    </location>
    <ligand>
        <name>FMN</name>
        <dbReference type="ChEBI" id="CHEBI:58210"/>
    </ligand>
</feature>
<dbReference type="GO" id="GO:0016655">
    <property type="term" value="F:oxidoreductase activity, acting on NAD(P)H, quinone or similar compound as acceptor"/>
    <property type="evidence" value="ECO:0007669"/>
    <property type="project" value="InterPro"/>
</dbReference>
<dbReference type="InterPro" id="IPR023048">
    <property type="entry name" value="NADH:quinone_OxRdtase_FMN_depd"/>
</dbReference>
<dbReference type="AlphaFoldDB" id="A0AAV2VL64"/>
<dbReference type="GO" id="GO:0016652">
    <property type="term" value="F:oxidoreductase activity, acting on NAD(P)H as acceptor"/>
    <property type="evidence" value="ECO:0007669"/>
    <property type="project" value="UniProtKB-UniRule"/>
</dbReference>
<comment type="catalytic activity">
    <reaction evidence="5">
        <text>N,N-dimethyl-1,4-phenylenediamine + anthranilate + 2 NAD(+) = 2-(4-dimethylaminophenyl)diazenylbenzoate + 2 NADH + 2 H(+)</text>
        <dbReference type="Rhea" id="RHEA:55872"/>
        <dbReference type="ChEBI" id="CHEBI:15378"/>
        <dbReference type="ChEBI" id="CHEBI:15783"/>
        <dbReference type="ChEBI" id="CHEBI:16567"/>
        <dbReference type="ChEBI" id="CHEBI:57540"/>
        <dbReference type="ChEBI" id="CHEBI:57945"/>
        <dbReference type="ChEBI" id="CHEBI:71579"/>
        <dbReference type="EC" id="1.7.1.17"/>
    </reaction>
    <physiologicalReaction direction="right-to-left" evidence="5">
        <dbReference type="Rhea" id="RHEA:55874"/>
    </physiologicalReaction>
</comment>
<evidence type="ECO:0000256" key="2">
    <source>
        <dbReference type="ARBA" id="ARBA00022643"/>
    </source>
</evidence>
<organism evidence="8 9">
    <name type="scientific">Vibrio nigripulchritudo SOn1</name>
    <dbReference type="NCBI Taxonomy" id="1238450"/>
    <lineage>
        <taxon>Bacteria</taxon>
        <taxon>Pseudomonadati</taxon>
        <taxon>Pseudomonadota</taxon>
        <taxon>Gammaproteobacteria</taxon>
        <taxon>Vibrionales</taxon>
        <taxon>Vibrionaceae</taxon>
        <taxon>Vibrio</taxon>
    </lineage>
</organism>
<feature type="binding site" evidence="6">
    <location>
        <position position="10"/>
    </location>
    <ligand>
        <name>FMN</name>
        <dbReference type="ChEBI" id="CHEBI:58210"/>
    </ligand>
</feature>
<feature type="binding site" evidence="6">
    <location>
        <begin position="16"/>
        <end position="18"/>
    </location>
    <ligand>
        <name>FMN</name>
        <dbReference type="ChEBI" id="CHEBI:58210"/>
    </ligand>
</feature>
<comment type="function">
    <text evidence="6">Also exhibits azoreductase activity. Catalyzes the reductive cleavage of the azo bond in aromatic azo compounds to the corresponding amines.</text>
</comment>
<feature type="domain" description="Flavodoxin-like fold" evidence="7">
    <location>
        <begin position="3"/>
        <end position="191"/>
    </location>
</feature>
<name>A0AAV2VL64_9VIBR</name>
<evidence type="ECO:0000313" key="9">
    <source>
        <dbReference type="Proteomes" id="UP000018211"/>
    </source>
</evidence>
<evidence type="ECO:0000256" key="1">
    <source>
        <dbReference type="ARBA" id="ARBA00022630"/>
    </source>
</evidence>
<gene>
    <name evidence="6 8" type="primary">azoR</name>
    <name evidence="8" type="ORF">VIBNISOn1_1420019</name>
</gene>
<dbReference type="InterPro" id="IPR003680">
    <property type="entry name" value="Flavodoxin_fold"/>
</dbReference>
<comment type="catalytic activity">
    <reaction evidence="6">
        <text>2 a quinone + NADH + H(+) = 2 a 1,4-benzosemiquinone + NAD(+)</text>
        <dbReference type="Rhea" id="RHEA:65952"/>
        <dbReference type="ChEBI" id="CHEBI:15378"/>
        <dbReference type="ChEBI" id="CHEBI:57540"/>
        <dbReference type="ChEBI" id="CHEBI:57945"/>
        <dbReference type="ChEBI" id="CHEBI:132124"/>
        <dbReference type="ChEBI" id="CHEBI:134225"/>
    </reaction>
</comment>
<dbReference type="GO" id="GO:0010181">
    <property type="term" value="F:FMN binding"/>
    <property type="evidence" value="ECO:0007669"/>
    <property type="project" value="UniProtKB-UniRule"/>
</dbReference>
<evidence type="ECO:0000313" key="8">
    <source>
        <dbReference type="EMBL" id="CCO45219.1"/>
    </source>
</evidence>
<comment type="function">
    <text evidence="6">Quinone reductase that provides resistance to thiol-specific stress caused by electrophilic quinones.</text>
</comment>